<keyword evidence="4" id="KW-0408">Iron</keyword>
<evidence type="ECO:0000256" key="2">
    <source>
        <dbReference type="ARBA" id="ARBA00022723"/>
    </source>
</evidence>
<dbReference type="RefSeq" id="WP_274354256.1">
    <property type="nucleotide sequence ID" value="NZ_JAQZSM010000041.1"/>
</dbReference>
<keyword evidence="3" id="KW-0560">Oxidoreductase</keyword>
<dbReference type="Pfam" id="PF00111">
    <property type="entry name" value="Fer2"/>
    <property type="match status" value="1"/>
</dbReference>
<proteinExistence type="predicted"/>
<protein>
    <submittedName>
        <fullName evidence="7">(2Fe-2S)-binding protein</fullName>
    </submittedName>
</protein>
<comment type="caution">
    <text evidence="7">The sequence shown here is derived from an EMBL/GenBank/DDBJ whole genome shotgun (WGS) entry which is preliminary data.</text>
</comment>
<dbReference type="EMBL" id="JAQZSM010000041">
    <property type="protein sequence ID" value="MDD7973590.1"/>
    <property type="molecule type" value="Genomic_DNA"/>
</dbReference>
<keyword evidence="8" id="KW-1185">Reference proteome</keyword>
<dbReference type="PANTHER" id="PTHR44379:SF5">
    <property type="entry name" value="OXIDOREDUCTASE WITH IRON-SULFUR SUBUNIT"/>
    <property type="match status" value="1"/>
</dbReference>
<reference evidence="7" key="1">
    <citation type="submission" date="2023-02" db="EMBL/GenBank/DDBJ databases">
        <title>Description of Roseinatronobacter alkalisoli sp. nov., an alkaliphilic bacerium isolated from soda soil.</title>
        <authorList>
            <person name="Wei W."/>
        </authorList>
    </citation>
    <scope>NUCLEOTIDE SEQUENCE</scope>
    <source>
        <strain evidence="7">HJB301</strain>
    </source>
</reference>
<keyword evidence="5" id="KW-0411">Iron-sulfur</keyword>
<gene>
    <name evidence="7" type="ORF">PUT78_21240</name>
</gene>
<dbReference type="SUPFAM" id="SSF54292">
    <property type="entry name" value="2Fe-2S ferredoxin-like"/>
    <property type="match status" value="1"/>
</dbReference>
<name>A0ABT5TEQ5_9RHOB</name>
<dbReference type="InterPro" id="IPR006058">
    <property type="entry name" value="2Fe2S_fd_BS"/>
</dbReference>
<dbReference type="PANTHER" id="PTHR44379">
    <property type="entry name" value="OXIDOREDUCTASE WITH IRON-SULFUR SUBUNIT"/>
    <property type="match status" value="1"/>
</dbReference>
<evidence type="ECO:0000313" key="8">
    <source>
        <dbReference type="Proteomes" id="UP001431784"/>
    </source>
</evidence>
<keyword evidence="1" id="KW-0001">2Fe-2S</keyword>
<keyword evidence="2" id="KW-0479">Metal-binding</keyword>
<dbReference type="PROSITE" id="PS51085">
    <property type="entry name" value="2FE2S_FER_2"/>
    <property type="match status" value="1"/>
</dbReference>
<evidence type="ECO:0000256" key="4">
    <source>
        <dbReference type="ARBA" id="ARBA00023004"/>
    </source>
</evidence>
<dbReference type="InterPro" id="IPR012675">
    <property type="entry name" value="Beta-grasp_dom_sf"/>
</dbReference>
<dbReference type="Proteomes" id="UP001431784">
    <property type="component" value="Unassembled WGS sequence"/>
</dbReference>
<evidence type="ECO:0000259" key="6">
    <source>
        <dbReference type="PROSITE" id="PS51085"/>
    </source>
</evidence>
<evidence type="ECO:0000256" key="5">
    <source>
        <dbReference type="ARBA" id="ARBA00023014"/>
    </source>
</evidence>
<dbReference type="Gene3D" id="3.10.20.30">
    <property type="match status" value="1"/>
</dbReference>
<dbReference type="InterPro" id="IPR036884">
    <property type="entry name" value="2Fe-2S-bd_dom_sf"/>
</dbReference>
<dbReference type="Gene3D" id="1.10.150.120">
    <property type="entry name" value="[2Fe-2S]-binding domain"/>
    <property type="match status" value="1"/>
</dbReference>
<dbReference type="InterPro" id="IPR001041">
    <property type="entry name" value="2Fe-2S_ferredoxin-type"/>
</dbReference>
<organism evidence="7 8">
    <name type="scientific">Roseinatronobacter alkalisoli</name>
    <dbReference type="NCBI Taxonomy" id="3028235"/>
    <lineage>
        <taxon>Bacteria</taxon>
        <taxon>Pseudomonadati</taxon>
        <taxon>Pseudomonadota</taxon>
        <taxon>Alphaproteobacteria</taxon>
        <taxon>Rhodobacterales</taxon>
        <taxon>Paracoccaceae</taxon>
        <taxon>Roseinatronobacter</taxon>
    </lineage>
</organism>
<evidence type="ECO:0000256" key="3">
    <source>
        <dbReference type="ARBA" id="ARBA00023002"/>
    </source>
</evidence>
<sequence length="162" mass="17474">MRGKLHINGEWHSFHADPATPLHRVLREQIGLTGAKDVCGEGFCGACLVEVEGEPVAACLLPVALAECTQIVTIEGLYHDPVGRRVMAALEAEDAVQCGMCFPGMVMTLTHLLKTDPTTDREKVKHALVGNICRCTGYERIVSTACRAAKAMAEADVREETA</sequence>
<evidence type="ECO:0000313" key="7">
    <source>
        <dbReference type="EMBL" id="MDD7973590.1"/>
    </source>
</evidence>
<dbReference type="Pfam" id="PF01799">
    <property type="entry name" value="Fer2_2"/>
    <property type="match status" value="1"/>
</dbReference>
<accession>A0ABT5TEQ5</accession>
<dbReference type="InterPro" id="IPR002888">
    <property type="entry name" value="2Fe-2S-bd"/>
</dbReference>
<dbReference type="InterPro" id="IPR036010">
    <property type="entry name" value="2Fe-2S_ferredoxin-like_sf"/>
</dbReference>
<dbReference type="PROSITE" id="PS00197">
    <property type="entry name" value="2FE2S_FER_1"/>
    <property type="match status" value="1"/>
</dbReference>
<feature type="domain" description="2Fe-2S ferredoxin-type" evidence="6">
    <location>
        <begin position="1"/>
        <end position="77"/>
    </location>
</feature>
<dbReference type="InterPro" id="IPR051452">
    <property type="entry name" value="Diverse_Oxidoreductases"/>
</dbReference>
<evidence type="ECO:0000256" key="1">
    <source>
        <dbReference type="ARBA" id="ARBA00022714"/>
    </source>
</evidence>
<dbReference type="SUPFAM" id="SSF47741">
    <property type="entry name" value="CO dehydrogenase ISP C-domain like"/>
    <property type="match status" value="1"/>
</dbReference>